<gene>
    <name evidence="4" type="ORF">NITMOv2_4207</name>
</gene>
<dbReference type="PANTHER" id="PTHR44943:SF8">
    <property type="entry name" value="TPR REPEAT-CONTAINING PROTEIN MJ0263"/>
    <property type="match status" value="1"/>
</dbReference>
<feature type="repeat" description="TPR" evidence="3">
    <location>
        <begin position="88"/>
        <end position="121"/>
    </location>
</feature>
<dbReference type="InterPro" id="IPR011990">
    <property type="entry name" value="TPR-like_helical_dom_sf"/>
</dbReference>
<dbReference type="InterPro" id="IPR019734">
    <property type="entry name" value="TPR_rpt"/>
</dbReference>
<accession>A0A0K2GIY2</accession>
<dbReference type="Pfam" id="PF13424">
    <property type="entry name" value="TPR_12"/>
    <property type="match status" value="1"/>
</dbReference>
<dbReference type="PANTHER" id="PTHR44943">
    <property type="entry name" value="CELLULOSE SYNTHASE OPERON PROTEIN C"/>
    <property type="match status" value="1"/>
</dbReference>
<dbReference type="PROSITE" id="PS50005">
    <property type="entry name" value="TPR"/>
    <property type="match status" value="4"/>
</dbReference>
<keyword evidence="1" id="KW-0677">Repeat</keyword>
<evidence type="ECO:0000313" key="5">
    <source>
        <dbReference type="Proteomes" id="UP000069205"/>
    </source>
</evidence>
<dbReference type="SMART" id="SM00028">
    <property type="entry name" value="TPR"/>
    <property type="match status" value="5"/>
</dbReference>
<proteinExistence type="predicted"/>
<dbReference type="KEGG" id="nmv:NITMOv2_4207"/>
<feature type="repeat" description="TPR" evidence="3">
    <location>
        <begin position="339"/>
        <end position="372"/>
    </location>
</feature>
<evidence type="ECO:0000256" key="1">
    <source>
        <dbReference type="ARBA" id="ARBA00022737"/>
    </source>
</evidence>
<dbReference type="AlphaFoldDB" id="A0A0K2GIY2"/>
<dbReference type="InterPro" id="IPR051685">
    <property type="entry name" value="Ycf3/AcsC/BcsC/TPR_MFPF"/>
</dbReference>
<sequence>MTGNLPIQEMRAVPTESIRFKGMNMKWLRSQLAAGIVLALSLTPHTVATATEDLSGLIAELNQAWQQGRSKDIADRFDEALRIVPNDYRVHKAYGDFLTANRRNQEALAAYRRAAELAPNALDVHWAMWSLFDRMGDQNRAILGLQEVARLDPENPLARLRLAKALRNVDRLEESADSFRRATELDPDHLAYRLPYARALYDVLRYEQARREVETVLARAPKASPEAAAAQNLLGLVRGDSSDKGRRAVTNQNIAIPGVDMAMRGKRWALTRDKAWQLMRAERHTEAEPALREVLAIMPEDYKIHYDLGLTLMELGRYEEAIAAFRAGIRVSRFGEWYPDSLYRIGLCQVKLGRWQEAVSRFERVLEIQNWQKEEGYGMTFPDVNAVQAALDDARRRISASETTAVVPAAELTIELMRPRSETDPAPALDSSMPLPEAIPLPTQVAPLEVGYAQGWFRQMIPARGVVQDDLPTGLQEFIPIAPTDTFAPDDPEIIIVFTLTSVPSDEIILNTRWMAERAERELSNTLIGTDTAMLTLNDKSGYVRLKRPQDGWPIGVYRVDFYLGDQVDAYTHTAEARFRVVAAAQTR</sequence>
<dbReference type="Pfam" id="PF13432">
    <property type="entry name" value="TPR_16"/>
    <property type="match status" value="3"/>
</dbReference>
<dbReference type="EMBL" id="CP011801">
    <property type="protein sequence ID" value="ALA60587.1"/>
    <property type="molecule type" value="Genomic_DNA"/>
</dbReference>
<reference evidence="4 5" key="1">
    <citation type="journal article" date="2015" name="Proc. Natl. Acad. Sci. U.S.A.">
        <title>Expanded metabolic versatility of ubiquitous nitrite-oxidizing bacteria from the genus Nitrospira.</title>
        <authorList>
            <person name="Koch H."/>
            <person name="Lucker S."/>
            <person name="Albertsen M."/>
            <person name="Kitzinger K."/>
            <person name="Herbold C."/>
            <person name="Spieck E."/>
            <person name="Nielsen P.H."/>
            <person name="Wagner M."/>
            <person name="Daims H."/>
        </authorList>
    </citation>
    <scope>NUCLEOTIDE SEQUENCE [LARGE SCALE GENOMIC DNA]</scope>
    <source>
        <strain evidence="4 5">NSP M-1</strain>
    </source>
</reference>
<evidence type="ECO:0000256" key="2">
    <source>
        <dbReference type="ARBA" id="ARBA00022803"/>
    </source>
</evidence>
<dbReference type="STRING" id="42253.NITMOv2_4207"/>
<dbReference type="Gene3D" id="1.25.40.10">
    <property type="entry name" value="Tetratricopeptide repeat domain"/>
    <property type="match status" value="3"/>
</dbReference>
<evidence type="ECO:0000313" key="4">
    <source>
        <dbReference type="EMBL" id="ALA60587.1"/>
    </source>
</evidence>
<dbReference type="Proteomes" id="UP000069205">
    <property type="component" value="Chromosome"/>
</dbReference>
<protein>
    <submittedName>
        <fullName evidence="4">Uncharacterized protein</fullName>
    </submittedName>
</protein>
<dbReference type="SUPFAM" id="SSF48452">
    <property type="entry name" value="TPR-like"/>
    <property type="match status" value="1"/>
</dbReference>
<dbReference type="PATRIC" id="fig|42253.5.peg.4153"/>
<keyword evidence="5" id="KW-1185">Reference proteome</keyword>
<organism evidence="4 5">
    <name type="scientific">Nitrospira moscoviensis</name>
    <dbReference type="NCBI Taxonomy" id="42253"/>
    <lineage>
        <taxon>Bacteria</taxon>
        <taxon>Pseudomonadati</taxon>
        <taxon>Nitrospirota</taxon>
        <taxon>Nitrospiria</taxon>
        <taxon>Nitrospirales</taxon>
        <taxon>Nitrospiraceae</taxon>
        <taxon>Nitrospira</taxon>
    </lineage>
</organism>
<keyword evidence="2 3" id="KW-0802">TPR repeat</keyword>
<evidence type="ECO:0000256" key="3">
    <source>
        <dbReference type="PROSITE-ProRule" id="PRU00339"/>
    </source>
</evidence>
<feature type="repeat" description="TPR" evidence="3">
    <location>
        <begin position="156"/>
        <end position="189"/>
    </location>
</feature>
<feature type="repeat" description="TPR" evidence="3">
    <location>
        <begin position="302"/>
        <end position="335"/>
    </location>
</feature>
<name>A0A0K2GIY2_NITMO</name>